<evidence type="ECO:0000313" key="3">
    <source>
        <dbReference type="EMBL" id="MFC4128512.1"/>
    </source>
</evidence>
<dbReference type="EMBL" id="JBHSBA010000015">
    <property type="protein sequence ID" value="MFC4128512.1"/>
    <property type="molecule type" value="Genomic_DNA"/>
</dbReference>
<dbReference type="SUPFAM" id="SSF53474">
    <property type="entry name" value="alpha/beta-Hydrolases"/>
    <property type="match status" value="1"/>
</dbReference>
<organism evidence="3 4">
    <name type="scientific">Nocardia rhizosphaerae</name>
    <dbReference type="NCBI Taxonomy" id="1691571"/>
    <lineage>
        <taxon>Bacteria</taxon>
        <taxon>Bacillati</taxon>
        <taxon>Actinomycetota</taxon>
        <taxon>Actinomycetes</taxon>
        <taxon>Mycobacteriales</taxon>
        <taxon>Nocardiaceae</taxon>
        <taxon>Nocardia</taxon>
    </lineage>
</organism>
<dbReference type="InterPro" id="IPR029058">
    <property type="entry name" value="AB_hydrolase_fold"/>
</dbReference>
<evidence type="ECO:0000313" key="4">
    <source>
        <dbReference type="Proteomes" id="UP001595767"/>
    </source>
</evidence>
<dbReference type="Gene3D" id="3.40.50.1820">
    <property type="entry name" value="alpha/beta hydrolase"/>
    <property type="match status" value="1"/>
</dbReference>
<dbReference type="InterPro" id="IPR000073">
    <property type="entry name" value="AB_hydrolase_1"/>
</dbReference>
<reference evidence="4" key="1">
    <citation type="journal article" date="2019" name="Int. J. Syst. Evol. Microbiol.">
        <title>The Global Catalogue of Microorganisms (GCM) 10K type strain sequencing project: providing services to taxonomists for standard genome sequencing and annotation.</title>
        <authorList>
            <consortium name="The Broad Institute Genomics Platform"/>
            <consortium name="The Broad Institute Genome Sequencing Center for Infectious Disease"/>
            <person name="Wu L."/>
            <person name="Ma J."/>
        </authorList>
    </citation>
    <scope>NUCLEOTIDE SEQUENCE [LARGE SCALE GENOMIC DNA]</scope>
    <source>
        <strain evidence="4">CGMCC 4.7204</strain>
    </source>
</reference>
<evidence type="ECO:0000259" key="2">
    <source>
        <dbReference type="Pfam" id="PF12697"/>
    </source>
</evidence>
<dbReference type="Pfam" id="PF12697">
    <property type="entry name" value="Abhydrolase_6"/>
    <property type="match status" value="1"/>
</dbReference>
<protein>
    <submittedName>
        <fullName evidence="3">Alpha/beta hydrolase</fullName>
    </submittedName>
</protein>
<comment type="similarity">
    <text evidence="1">Belongs to the AB hydrolase superfamily. FUS2 hydrolase family.</text>
</comment>
<accession>A0ABV8LCC0</accession>
<gene>
    <name evidence="3" type="ORF">ACFOW8_26650</name>
</gene>
<dbReference type="Proteomes" id="UP001595767">
    <property type="component" value="Unassembled WGS sequence"/>
</dbReference>
<dbReference type="GO" id="GO:0016787">
    <property type="term" value="F:hydrolase activity"/>
    <property type="evidence" value="ECO:0007669"/>
    <property type="project" value="UniProtKB-KW"/>
</dbReference>
<keyword evidence="4" id="KW-1185">Reference proteome</keyword>
<evidence type="ECO:0000256" key="1">
    <source>
        <dbReference type="ARBA" id="ARBA00038115"/>
    </source>
</evidence>
<dbReference type="PANTHER" id="PTHR22946">
    <property type="entry name" value="DIENELACTONE HYDROLASE DOMAIN-CONTAINING PROTEIN-RELATED"/>
    <property type="match status" value="1"/>
</dbReference>
<dbReference type="RefSeq" id="WP_378554283.1">
    <property type="nucleotide sequence ID" value="NZ_JBHSBA010000015.1"/>
</dbReference>
<feature type="domain" description="AB hydrolase-1" evidence="2">
    <location>
        <begin position="123"/>
        <end position="300"/>
    </location>
</feature>
<keyword evidence="3" id="KW-0378">Hydrolase</keyword>
<comment type="caution">
    <text evidence="3">The sequence shown here is derived from an EMBL/GenBank/DDBJ whole genome shotgun (WGS) entry which is preliminary data.</text>
</comment>
<dbReference type="InterPro" id="IPR050261">
    <property type="entry name" value="FrsA_esterase"/>
</dbReference>
<proteinExistence type="inferred from homology"/>
<name>A0ABV8LCC0_9NOCA</name>
<dbReference type="PANTHER" id="PTHR22946:SF12">
    <property type="entry name" value="CONIDIAL PIGMENT BIOSYNTHESIS PROTEIN AYG1 (AFU_ORTHOLOGUE AFUA_2G17550)"/>
    <property type="match status" value="1"/>
</dbReference>
<sequence length="322" mass="32939">MSTDLVDALFSRATGAGIDPHDYRHSCATVTAPDEWAPACERAAARYLGTVGSAITRGEHLLMAARWLHLATLVPDRGAHRAAAAADAAAAAGYSLLEPNSRRITGAGFTGILRTPADPVGTVIVIPGLDSSKDEFHPLADALLRRGVAVYAMDGPGQGVLAADSTLSTGYPAVLSRAIDAVGAATVGVVGLSLGGYYAAAATALDHRITVAATVSGPFRLDWPAMPPAVRELMTRRAGDAEAAAAFAATVDLTDLAPAVRVPLLVVDGDADRIPGVTDGAALASIAPNGRYLRIPGGDHLVGTHRSAWLPALADHLTEGLA</sequence>